<proteinExistence type="predicted"/>
<evidence type="ECO:0000313" key="3">
    <source>
        <dbReference type="Proteomes" id="UP000217257"/>
    </source>
</evidence>
<dbReference type="InterPro" id="IPR008147">
    <property type="entry name" value="Gln_synt_N"/>
</dbReference>
<organism evidence="2 3">
    <name type="scientific">Cystobacter fuscus</name>
    <dbReference type="NCBI Taxonomy" id="43"/>
    <lineage>
        <taxon>Bacteria</taxon>
        <taxon>Pseudomonadati</taxon>
        <taxon>Myxococcota</taxon>
        <taxon>Myxococcia</taxon>
        <taxon>Myxococcales</taxon>
        <taxon>Cystobacterineae</taxon>
        <taxon>Archangiaceae</taxon>
        <taxon>Cystobacter</taxon>
    </lineage>
</organism>
<dbReference type="AlphaFoldDB" id="A0A250JJL5"/>
<name>A0A250JJL5_9BACT</name>
<dbReference type="GO" id="GO:0006542">
    <property type="term" value="P:glutamine biosynthetic process"/>
    <property type="evidence" value="ECO:0007669"/>
    <property type="project" value="InterPro"/>
</dbReference>
<dbReference type="Gene3D" id="3.10.20.70">
    <property type="entry name" value="Glutamine synthetase, N-terminal domain"/>
    <property type="match status" value="1"/>
</dbReference>
<dbReference type="RefSeq" id="WP_095991190.1">
    <property type="nucleotide sequence ID" value="NZ_CP022098.1"/>
</dbReference>
<evidence type="ECO:0000259" key="1">
    <source>
        <dbReference type="Pfam" id="PF03951"/>
    </source>
</evidence>
<dbReference type="InterPro" id="IPR036651">
    <property type="entry name" value="Gln_synt_N_sf"/>
</dbReference>
<reference evidence="2 3" key="1">
    <citation type="submission" date="2017-06" db="EMBL/GenBank/DDBJ databases">
        <title>Sequencing and comparative analysis of myxobacterial genomes.</title>
        <authorList>
            <person name="Rupp O."/>
            <person name="Goesmann A."/>
            <person name="Sogaard-Andersen L."/>
        </authorList>
    </citation>
    <scope>NUCLEOTIDE SEQUENCE [LARGE SCALE GENOMIC DNA]</scope>
    <source>
        <strain evidence="2 3">DSM 52655</strain>
    </source>
</reference>
<dbReference type="Proteomes" id="UP000217257">
    <property type="component" value="Chromosome"/>
</dbReference>
<dbReference type="EMBL" id="CP022098">
    <property type="protein sequence ID" value="ATB43833.1"/>
    <property type="molecule type" value="Genomic_DNA"/>
</dbReference>
<protein>
    <submittedName>
        <fullName evidence="2">Glutamine synthetase</fullName>
    </submittedName>
</protein>
<feature type="domain" description="GS beta-grasp" evidence="1">
    <location>
        <begin position="17"/>
        <end position="63"/>
    </location>
</feature>
<sequence length="78" mass="9244">MVQTAQDVMSFAKEHGAQMVSLRFIDFIGRWRHFTVPRHKPHEGTFEEDLNFDGSSIKGWLEIRLRPHPMEYPLDFDL</sequence>
<gene>
    <name evidence="2" type="ORF">CYFUS_009313</name>
</gene>
<dbReference type="KEGG" id="cfus:CYFUS_009313"/>
<dbReference type="GO" id="GO:0004356">
    <property type="term" value="F:glutamine synthetase activity"/>
    <property type="evidence" value="ECO:0007669"/>
    <property type="project" value="InterPro"/>
</dbReference>
<accession>A0A250JJL5</accession>
<dbReference type="SUPFAM" id="SSF54368">
    <property type="entry name" value="Glutamine synthetase, N-terminal domain"/>
    <property type="match status" value="1"/>
</dbReference>
<evidence type="ECO:0000313" key="2">
    <source>
        <dbReference type="EMBL" id="ATB43833.1"/>
    </source>
</evidence>
<dbReference type="Pfam" id="PF03951">
    <property type="entry name" value="Gln-synt_N"/>
    <property type="match status" value="1"/>
</dbReference>